<comment type="caution">
    <text evidence="2">The sequence shown here is derived from an EMBL/GenBank/DDBJ whole genome shotgun (WGS) entry which is preliminary data.</text>
</comment>
<keyword evidence="3" id="KW-1185">Reference proteome</keyword>
<dbReference type="Proteomes" id="UP001171945">
    <property type="component" value="Unassembled WGS sequence"/>
</dbReference>
<dbReference type="GO" id="GO:0004519">
    <property type="term" value="F:endonuclease activity"/>
    <property type="evidence" value="ECO:0007669"/>
    <property type="project" value="UniProtKB-KW"/>
</dbReference>
<reference evidence="2" key="1">
    <citation type="submission" date="2023-06" db="EMBL/GenBank/DDBJ databases">
        <title>Uncultivated large filamentous bacteria from sulfidic sediments reveal new species and different genomic features in energy metabolism and defense.</title>
        <authorList>
            <person name="Fonseca A."/>
        </authorList>
    </citation>
    <scope>NUCLEOTIDE SEQUENCE</scope>
    <source>
        <strain evidence="2">HSG4</strain>
    </source>
</reference>
<keyword evidence="2" id="KW-0540">Nuclease</keyword>
<dbReference type="PANTHER" id="PTHR33877">
    <property type="entry name" value="SLL1193 PROTEIN"/>
    <property type="match status" value="1"/>
</dbReference>
<gene>
    <name evidence="2" type="ORF">QUF54_06140</name>
</gene>
<dbReference type="SMART" id="SM00507">
    <property type="entry name" value="HNHc"/>
    <property type="match status" value="1"/>
</dbReference>
<evidence type="ECO:0000313" key="2">
    <source>
        <dbReference type="EMBL" id="MDM8562918.1"/>
    </source>
</evidence>
<dbReference type="Gene3D" id="1.10.30.50">
    <property type="match status" value="1"/>
</dbReference>
<dbReference type="EMBL" id="JAUCGM010000351">
    <property type="protein sequence ID" value="MDM8562918.1"/>
    <property type="molecule type" value="Genomic_DNA"/>
</dbReference>
<dbReference type="InterPro" id="IPR052892">
    <property type="entry name" value="NA-targeting_endonuclease"/>
</dbReference>
<sequence length="128" mass="14327">MMSTYISVALRKRVTKLAGHRCGYCLRTEELMGMSMTIEHLIPQALGGSTTEDNLWLACTSCNQFKGTQIKGRDSQSRHSVKLFNPRLQVWNEHFAWSADGTQILGKTPCGRVTVIALQMNNPEIIVT</sequence>
<dbReference type="GO" id="GO:0016787">
    <property type="term" value="F:hydrolase activity"/>
    <property type="evidence" value="ECO:0007669"/>
    <property type="project" value="UniProtKB-KW"/>
</dbReference>
<protein>
    <submittedName>
        <fullName evidence="2">HNH endonuclease signature motif containing protein</fullName>
        <ecNumber evidence="2">3.1.-.-</ecNumber>
    </submittedName>
</protein>
<evidence type="ECO:0000259" key="1">
    <source>
        <dbReference type="SMART" id="SM00507"/>
    </source>
</evidence>
<proteinExistence type="predicted"/>
<dbReference type="PANTHER" id="PTHR33877:SF1">
    <property type="entry name" value="TYPE IV METHYL-DIRECTED RESTRICTION ENZYME ECOKMCRA"/>
    <property type="match status" value="1"/>
</dbReference>
<keyword evidence="2" id="KW-0378">Hydrolase</keyword>
<dbReference type="Pfam" id="PF01844">
    <property type="entry name" value="HNH"/>
    <property type="match status" value="1"/>
</dbReference>
<keyword evidence="2" id="KW-0255">Endonuclease</keyword>
<feature type="domain" description="HNH nuclease" evidence="1">
    <location>
        <begin position="10"/>
        <end position="64"/>
    </location>
</feature>
<dbReference type="InterPro" id="IPR002711">
    <property type="entry name" value="HNH"/>
</dbReference>
<dbReference type="CDD" id="cd00085">
    <property type="entry name" value="HNHc"/>
    <property type="match status" value="1"/>
</dbReference>
<evidence type="ECO:0000313" key="3">
    <source>
        <dbReference type="Proteomes" id="UP001171945"/>
    </source>
</evidence>
<dbReference type="EC" id="3.1.-.-" evidence="2"/>
<name>A0ABT7VTN7_9GAMM</name>
<accession>A0ABT7VTN7</accession>
<organism evidence="2 3">
    <name type="scientific">Candidatus Marithioploca araucensis</name>
    <dbReference type="NCBI Taxonomy" id="70273"/>
    <lineage>
        <taxon>Bacteria</taxon>
        <taxon>Pseudomonadati</taxon>
        <taxon>Pseudomonadota</taxon>
        <taxon>Gammaproteobacteria</taxon>
        <taxon>Thiotrichales</taxon>
        <taxon>Thiotrichaceae</taxon>
        <taxon>Candidatus Marithioploca</taxon>
    </lineage>
</organism>
<dbReference type="InterPro" id="IPR003615">
    <property type="entry name" value="HNH_nuc"/>
</dbReference>